<evidence type="ECO:0000313" key="2">
    <source>
        <dbReference type="Proteomes" id="UP000236755"/>
    </source>
</evidence>
<dbReference type="SUPFAM" id="SSF69322">
    <property type="entry name" value="Tricorn protease domain 2"/>
    <property type="match status" value="1"/>
</dbReference>
<evidence type="ECO:0000313" key="1">
    <source>
        <dbReference type="EMBL" id="SDZ97086.1"/>
    </source>
</evidence>
<dbReference type="PROSITE" id="PS51318">
    <property type="entry name" value="TAT"/>
    <property type="match status" value="1"/>
</dbReference>
<dbReference type="EMBL" id="FNQT01000001">
    <property type="protein sequence ID" value="SDZ97086.1"/>
    <property type="molecule type" value="Genomic_DNA"/>
</dbReference>
<dbReference type="STRING" id="555874.SAMN04488065_1486"/>
<gene>
    <name evidence="1" type="ORF">SAMN04488065_1486</name>
</gene>
<protein>
    <submittedName>
        <fullName evidence="1">Uncharacterized protein</fullName>
    </submittedName>
</protein>
<organism evidence="1 2">
    <name type="scientific">Haloplanus vescus</name>
    <dbReference type="NCBI Taxonomy" id="555874"/>
    <lineage>
        <taxon>Archaea</taxon>
        <taxon>Methanobacteriati</taxon>
        <taxon>Methanobacteriota</taxon>
        <taxon>Stenosarchaea group</taxon>
        <taxon>Halobacteria</taxon>
        <taxon>Halobacteriales</taxon>
        <taxon>Haloferacaceae</taxon>
        <taxon>Haloplanus</taxon>
    </lineage>
</organism>
<proteinExistence type="predicted"/>
<dbReference type="InterPro" id="IPR006311">
    <property type="entry name" value="TAT_signal"/>
</dbReference>
<name>A0A1H3XCE8_9EURY</name>
<reference evidence="1 2" key="1">
    <citation type="submission" date="2016-10" db="EMBL/GenBank/DDBJ databases">
        <authorList>
            <person name="de Groot N.N."/>
        </authorList>
    </citation>
    <scope>NUCLEOTIDE SEQUENCE [LARGE SCALE GENOMIC DNA]</scope>
    <source>
        <strain evidence="1 2">CGMCC 1.8712</strain>
    </source>
</reference>
<sequence>MRDMTRRTLLRGTAASAALASVPALGAADSVWLNAKTAVDVSLHDVEMTNAGAYSVGGGGYILERGSDLWGIAASGGPTGNGNDLYGADVTDDGERLWVVGASGAIGEYDVADRTLVDHSAPNDVTNNFNDVAVTGEAGSANVYVAGDSGAIYYSFENGASGTWDSVTPGSGSNINAIDFYGPRSGYAVDGNTTVFSTSDGSTWEARGIEDADSDFYGVDADGEDEVTIVGGNGTVYRWSEGAWVRSDTGDASLRDVEVTGETGVTVGDGGAMFRRDAEGWTAATAPTGTNLRAVVDADGLEVAVGDGGTVIERSL</sequence>
<accession>A0A1H3XCE8</accession>
<keyword evidence="2" id="KW-1185">Reference proteome</keyword>
<dbReference type="RefSeq" id="WP_092633394.1">
    <property type="nucleotide sequence ID" value="NZ_FNQT01000001.1"/>
</dbReference>
<dbReference type="AlphaFoldDB" id="A0A1H3XCE8"/>
<dbReference type="Proteomes" id="UP000236755">
    <property type="component" value="Unassembled WGS sequence"/>
</dbReference>